<protein>
    <submittedName>
        <fullName evidence="1">Unannotated protein</fullName>
    </submittedName>
</protein>
<reference evidence="1" key="1">
    <citation type="submission" date="2020-05" db="EMBL/GenBank/DDBJ databases">
        <authorList>
            <person name="Chiriac C."/>
            <person name="Salcher M."/>
            <person name="Ghai R."/>
            <person name="Kavagutti S V."/>
        </authorList>
    </citation>
    <scope>NUCLEOTIDE SEQUENCE</scope>
</reference>
<dbReference type="EMBL" id="CAFBNA010000023">
    <property type="protein sequence ID" value="CAB4926807.1"/>
    <property type="molecule type" value="Genomic_DNA"/>
</dbReference>
<gene>
    <name evidence="1" type="ORF">UFOPK1827_00609</name>
    <name evidence="2" type="ORF">UFOPK3708_00598</name>
</gene>
<evidence type="ECO:0000313" key="1">
    <source>
        <dbReference type="EMBL" id="CAB4601170.1"/>
    </source>
</evidence>
<organism evidence="1">
    <name type="scientific">freshwater metagenome</name>
    <dbReference type="NCBI Taxonomy" id="449393"/>
    <lineage>
        <taxon>unclassified sequences</taxon>
        <taxon>metagenomes</taxon>
        <taxon>ecological metagenomes</taxon>
    </lineage>
</organism>
<accession>A0A6J6GLT6</accession>
<sequence>MKQLLVVGLVAAVASALALVVAARRRQPEPSWEPGLEFNPDFDLSPEEILADIRGESPTA</sequence>
<dbReference type="AlphaFoldDB" id="A0A6J6GLT6"/>
<evidence type="ECO:0000313" key="2">
    <source>
        <dbReference type="EMBL" id="CAB4926807.1"/>
    </source>
</evidence>
<proteinExistence type="predicted"/>
<dbReference type="EMBL" id="CAEZUO010000019">
    <property type="protein sequence ID" value="CAB4601170.1"/>
    <property type="molecule type" value="Genomic_DNA"/>
</dbReference>
<name>A0A6J6GLT6_9ZZZZ</name>